<evidence type="ECO:0000259" key="6">
    <source>
        <dbReference type="PROSITE" id="PS50103"/>
    </source>
</evidence>
<dbReference type="AlphaFoldDB" id="A0A369KEN2"/>
<dbReference type="Proteomes" id="UP000076154">
    <property type="component" value="Unassembled WGS sequence"/>
</dbReference>
<dbReference type="PANTHER" id="PTHR38846:SF1">
    <property type="entry name" value="C3H1-TYPE DOMAIN-CONTAINING PROTEIN"/>
    <property type="match status" value="1"/>
</dbReference>
<proteinExistence type="predicted"/>
<dbReference type="GO" id="GO:0008270">
    <property type="term" value="F:zinc ion binding"/>
    <property type="evidence" value="ECO:0007669"/>
    <property type="project" value="UniProtKB-KW"/>
</dbReference>
<keyword evidence="2 4" id="KW-0863">Zinc-finger</keyword>
<organism evidence="7 8">
    <name type="scientific">Hypsizygus marmoreus</name>
    <name type="common">White beech mushroom</name>
    <name type="synonym">Agaricus marmoreus</name>
    <dbReference type="NCBI Taxonomy" id="39966"/>
    <lineage>
        <taxon>Eukaryota</taxon>
        <taxon>Fungi</taxon>
        <taxon>Dikarya</taxon>
        <taxon>Basidiomycota</taxon>
        <taxon>Agaricomycotina</taxon>
        <taxon>Agaricomycetes</taxon>
        <taxon>Agaricomycetidae</taxon>
        <taxon>Agaricales</taxon>
        <taxon>Tricholomatineae</taxon>
        <taxon>Lyophyllaceae</taxon>
        <taxon>Hypsizygus</taxon>
    </lineage>
</organism>
<keyword evidence="3 4" id="KW-0862">Zinc</keyword>
<name>A0A369KEN2_HYPMA</name>
<dbReference type="InterPro" id="IPR036855">
    <property type="entry name" value="Znf_CCCH_sf"/>
</dbReference>
<evidence type="ECO:0000313" key="7">
    <source>
        <dbReference type="EMBL" id="RDB30243.1"/>
    </source>
</evidence>
<dbReference type="PANTHER" id="PTHR38846">
    <property type="entry name" value="C3H1-TYPE DOMAIN-CONTAINING PROTEIN"/>
    <property type="match status" value="1"/>
</dbReference>
<dbReference type="PROSITE" id="PS50103">
    <property type="entry name" value="ZF_C3H1"/>
    <property type="match status" value="1"/>
</dbReference>
<dbReference type="InterPro" id="IPR000571">
    <property type="entry name" value="Znf_CCCH"/>
</dbReference>
<feature type="zinc finger region" description="C3H1-type" evidence="4">
    <location>
        <begin position="1"/>
        <end position="29"/>
    </location>
</feature>
<gene>
    <name evidence="7" type="ORF">Hypma_007080</name>
</gene>
<dbReference type="STRING" id="39966.A0A369KEN2"/>
<feature type="region of interest" description="Disordered" evidence="5">
    <location>
        <begin position="328"/>
        <end position="348"/>
    </location>
</feature>
<keyword evidence="1 4" id="KW-0479">Metal-binding</keyword>
<comment type="caution">
    <text evidence="7">The sequence shown here is derived from an EMBL/GenBank/DDBJ whole genome shotgun (WGS) entry which is preliminary data.</text>
</comment>
<evidence type="ECO:0000256" key="5">
    <source>
        <dbReference type="SAM" id="MobiDB-lite"/>
    </source>
</evidence>
<feature type="region of interest" description="Disordered" evidence="5">
    <location>
        <begin position="29"/>
        <end position="52"/>
    </location>
</feature>
<protein>
    <recommendedName>
        <fullName evidence="6">C3H1-type domain-containing protein</fullName>
    </recommendedName>
</protein>
<evidence type="ECO:0000256" key="3">
    <source>
        <dbReference type="ARBA" id="ARBA00022833"/>
    </source>
</evidence>
<dbReference type="InParanoid" id="A0A369KEN2"/>
<evidence type="ECO:0000313" key="8">
    <source>
        <dbReference type="Proteomes" id="UP000076154"/>
    </source>
</evidence>
<evidence type="ECO:0000256" key="1">
    <source>
        <dbReference type="ARBA" id="ARBA00022723"/>
    </source>
</evidence>
<feature type="domain" description="C3H1-type" evidence="6">
    <location>
        <begin position="1"/>
        <end position="29"/>
    </location>
</feature>
<evidence type="ECO:0000256" key="2">
    <source>
        <dbReference type="ARBA" id="ARBA00022771"/>
    </source>
</evidence>
<dbReference type="OrthoDB" id="6105938at2759"/>
<accession>A0A369KEN2</accession>
<reference evidence="7" key="1">
    <citation type="submission" date="2018-04" db="EMBL/GenBank/DDBJ databases">
        <title>Whole genome sequencing of Hypsizygus marmoreus.</title>
        <authorList>
            <person name="Choi I.-G."/>
            <person name="Min B."/>
            <person name="Kim J.-G."/>
            <person name="Kim S."/>
            <person name="Oh Y.-L."/>
            <person name="Kong W.-S."/>
            <person name="Park H."/>
            <person name="Jeong J."/>
            <person name="Song E.-S."/>
        </authorList>
    </citation>
    <scope>NUCLEOTIDE SEQUENCE [LARGE SCALE GENOMIC DNA]</scope>
    <source>
        <strain evidence="7">51987-8</strain>
    </source>
</reference>
<evidence type="ECO:0000256" key="4">
    <source>
        <dbReference type="PROSITE-ProRule" id="PRU00723"/>
    </source>
</evidence>
<dbReference type="Pfam" id="PF00642">
    <property type="entry name" value="zf-CCCH"/>
    <property type="match status" value="1"/>
</dbReference>
<dbReference type="EMBL" id="LUEZ02000005">
    <property type="protein sequence ID" value="RDB30243.1"/>
    <property type="molecule type" value="Genomic_DNA"/>
</dbReference>
<dbReference type="SUPFAM" id="SSF90229">
    <property type="entry name" value="CCCH zinc finger"/>
    <property type="match status" value="1"/>
</dbReference>
<keyword evidence="8" id="KW-1185">Reference proteome</keyword>
<sequence length="348" mass="40209">MAPKGHCHQFSETGSCTYGVRCKFSHTPGGGSANTSSSNQVRSRRPRGGQSTSKRHLVEFFDNYSLFTYDPTDSATSEFYRMCDLYDWDEEEKGDAKENFRDALVQQFNATYGTDENDLDSWHTLCTVLDITPLPEDLDACREAVRGTYVNLVDLVDQRHIELFSDEQALSEYTKEEGKFFPKENAKAGGLLRYLLRQILNPSTRTKRRRQRKPRLNTIIPLGEFFACFPEYLYEPRNPAIHEFRRVFKFFGWKDADRAEVRERFKDALVQEFSFIYGTDVNDPKAWHALCHVSNIFPIPESLRDCRKRVKETHVNIVDLIDAPNSETSPTMLSSEKELSDYTKATQK</sequence>